<accession>A0A1G8YMG8</accession>
<name>A0A1G8YMG8_9STAP</name>
<proteinExistence type="inferred from homology"/>
<evidence type="ECO:0000256" key="1">
    <source>
        <dbReference type="ARBA" id="ARBA00005417"/>
    </source>
</evidence>
<organism evidence="4 5">
    <name type="scientific">Jeotgalicoccus aerolatus</name>
    <dbReference type="NCBI Taxonomy" id="709510"/>
    <lineage>
        <taxon>Bacteria</taxon>
        <taxon>Bacillati</taxon>
        <taxon>Bacillota</taxon>
        <taxon>Bacilli</taxon>
        <taxon>Bacillales</taxon>
        <taxon>Staphylococcaceae</taxon>
        <taxon>Jeotgalicoccus</taxon>
    </lineage>
</organism>
<dbReference type="EMBL" id="FNFI01000004">
    <property type="protein sequence ID" value="SDK03260.1"/>
    <property type="molecule type" value="Genomic_DNA"/>
</dbReference>
<reference evidence="5" key="1">
    <citation type="submission" date="2016-10" db="EMBL/GenBank/DDBJ databases">
        <authorList>
            <person name="Varghese N."/>
            <person name="Submissions S."/>
        </authorList>
    </citation>
    <scope>NUCLEOTIDE SEQUENCE [LARGE SCALE GENOMIC DNA]</scope>
    <source>
        <strain evidence="5">CGMCC 1.8911</strain>
    </source>
</reference>
<dbReference type="GO" id="GO:0016887">
    <property type="term" value="F:ATP hydrolysis activity"/>
    <property type="evidence" value="ECO:0007669"/>
    <property type="project" value="InterPro"/>
</dbReference>
<evidence type="ECO:0000313" key="4">
    <source>
        <dbReference type="EMBL" id="SDK03260.1"/>
    </source>
</evidence>
<gene>
    <name evidence="4" type="ORF">SAMN05216187_104135</name>
</gene>
<sequence>MALEISNLTKVFGEQTAVDSININVPDGSMYGFLGGNGAGKTTTFRMILK</sequence>
<dbReference type="GO" id="GO:0005524">
    <property type="term" value="F:ATP binding"/>
    <property type="evidence" value="ECO:0007669"/>
    <property type="project" value="UniProtKB-KW"/>
</dbReference>
<dbReference type="STRING" id="586411.SAMN05216187_104135"/>
<evidence type="ECO:0000259" key="3">
    <source>
        <dbReference type="Pfam" id="PF00005"/>
    </source>
</evidence>
<dbReference type="Gene3D" id="3.40.50.300">
    <property type="entry name" value="P-loop containing nucleotide triphosphate hydrolases"/>
    <property type="match status" value="1"/>
</dbReference>
<keyword evidence="2" id="KW-0813">Transport</keyword>
<dbReference type="AlphaFoldDB" id="A0A1G8YMG8"/>
<protein>
    <submittedName>
        <fullName evidence="4">ABC-2 type transport system ATP-binding protein</fullName>
    </submittedName>
</protein>
<keyword evidence="4" id="KW-0547">Nucleotide-binding</keyword>
<feature type="domain" description="ABC transporter" evidence="3">
    <location>
        <begin position="19"/>
        <end position="49"/>
    </location>
</feature>
<comment type="similarity">
    <text evidence="1">Belongs to the ABC transporter superfamily.</text>
</comment>
<evidence type="ECO:0000313" key="5">
    <source>
        <dbReference type="Proteomes" id="UP000242700"/>
    </source>
</evidence>
<dbReference type="PANTHER" id="PTHR43335:SF4">
    <property type="entry name" value="ABC TRANSPORTER, ATP-BINDING PROTEIN"/>
    <property type="match status" value="1"/>
</dbReference>
<evidence type="ECO:0000256" key="2">
    <source>
        <dbReference type="ARBA" id="ARBA00022448"/>
    </source>
</evidence>
<keyword evidence="4" id="KW-0067">ATP-binding</keyword>
<dbReference type="PANTHER" id="PTHR43335">
    <property type="entry name" value="ABC TRANSPORTER, ATP-BINDING PROTEIN"/>
    <property type="match status" value="1"/>
</dbReference>
<dbReference type="InterPro" id="IPR003439">
    <property type="entry name" value="ABC_transporter-like_ATP-bd"/>
</dbReference>
<dbReference type="InterPro" id="IPR027417">
    <property type="entry name" value="P-loop_NTPase"/>
</dbReference>
<dbReference type="Proteomes" id="UP000242700">
    <property type="component" value="Unassembled WGS sequence"/>
</dbReference>
<dbReference type="Pfam" id="PF00005">
    <property type="entry name" value="ABC_tran"/>
    <property type="match status" value="1"/>
</dbReference>
<dbReference type="SUPFAM" id="SSF52540">
    <property type="entry name" value="P-loop containing nucleoside triphosphate hydrolases"/>
    <property type="match status" value="1"/>
</dbReference>